<sequence length="167" mass="18406">MLRTLTFLHRTSRLALRSSAQYTVVHLPSVRPNLRSLPVHCLHSSAYLRASAGDPMQGIDSSHPFIKKLQNNPQILQQLADFTILLQGKGLDTSSGKQPGFGQIMKLMADPEVKEKAAKLAQDMQAAGIQMDMSTVMELQKAFGGPRSDEEQENSGLLNKAKGFFKK</sequence>
<proteinExistence type="predicted"/>
<organism evidence="2 3">
    <name type="scientific">Umbelopsis vinacea</name>
    <dbReference type="NCBI Taxonomy" id="44442"/>
    <lineage>
        <taxon>Eukaryota</taxon>
        <taxon>Fungi</taxon>
        <taxon>Fungi incertae sedis</taxon>
        <taxon>Mucoromycota</taxon>
        <taxon>Mucoromycotina</taxon>
        <taxon>Umbelopsidomycetes</taxon>
        <taxon>Umbelopsidales</taxon>
        <taxon>Umbelopsidaceae</taxon>
        <taxon>Umbelopsis</taxon>
    </lineage>
</organism>
<comment type="caution">
    <text evidence="2">The sequence shown here is derived from an EMBL/GenBank/DDBJ whole genome shotgun (WGS) entry which is preliminary data.</text>
</comment>
<dbReference type="OrthoDB" id="10008801at2759"/>
<accession>A0A8H7PI46</accession>
<evidence type="ECO:0000256" key="1">
    <source>
        <dbReference type="SAM" id="MobiDB-lite"/>
    </source>
</evidence>
<dbReference type="EMBL" id="JAEPRA010000017">
    <property type="protein sequence ID" value="KAG2173989.1"/>
    <property type="molecule type" value="Genomic_DNA"/>
</dbReference>
<evidence type="ECO:0000313" key="2">
    <source>
        <dbReference type="EMBL" id="KAG2173989.1"/>
    </source>
</evidence>
<keyword evidence="3" id="KW-1185">Reference proteome</keyword>
<name>A0A8H7PI46_9FUNG</name>
<evidence type="ECO:0000313" key="3">
    <source>
        <dbReference type="Proteomes" id="UP000612746"/>
    </source>
</evidence>
<feature type="region of interest" description="Disordered" evidence="1">
    <location>
        <begin position="142"/>
        <end position="167"/>
    </location>
</feature>
<gene>
    <name evidence="2" type="ORF">INT44_000103</name>
</gene>
<protein>
    <submittedName>
        <fullName evidence="2">Uncharacterized protein</fullName>
    </submittedName>
</protein>
<dbReference type="AlphaFoldDB" id="A0A8H7PI46"/>
<reference evidence="2" key="1">
    <citation type="submission" date="2020-12" db="EMBL/GenBank/DDBJ databases">
        <title>Metabolic potential, ecology and presence of endohyphal bacteria is reflected in genomic diversity of Mucoromycotina.</title>
        <authorList>
            <person name="Muszewska A."/>
            <person name="Okrasinska A."/>
            <person name="Steczkiewicz K."/>
            <person name="Drgas O."/>
            <person name="Orlowska M."/>
            <person name="Perlinska-Lenart U."/>
            <person name="Aleksandrzak-Piekarczyk T."/>
            <person name="Szatraj K."/>
            <person name="Zielenkiewicz U."/>
            <person name="Pilsyk S."/>
            <person name="Malc E."/>
            <person name="Mieczkowski P."/>
            <person name="Kruszewska J.S."/>
            <person name="Biernat P."/>
            <person name="Pawlowska J."/>
        </authorList>
    </citation>
    <scope>NUCLEOTIDE SEQUENCE</scope>
    <source>
        <strain evidence="2">WA0000051536</strain>
    </source>
</reference>
<dbReference type="Proteomes" id="UP000612746">
    <property type="component" value="Unassembled WGS sequence"/>
</dbReference>